<sequence>MALVGGSHHGPEARTSTSLRVGVVQPLLTDLYQITMAYAYWKSGKHDDGAVFDLFFRKNPFQGEFTVFAGLEDCIRFLQAFRYSKSASVDPAYYDYLSSLTAEKVKLYAVPEGTVVFPRVPLIRVEGPLAVLQLLETTLLNLVNYASLVTTNAARFRLAAGSSISLLEFGLRRAQGPDGGLSASKYTYLGGEFMLFYN</sequence>
<name>A0ACB8D073_DERSI</name>
<proteinExistence type="predicted"/>
<protein>
    <submittedName>
        <fullName evidence="1">Uncharacterized protein</fullName>
    </submittedName>
</protein>
<organism evidence="1 2">
    <name type="scientific">Dermacentor silvarum</name>
    <name type="common">Tick</name>
    <dbReference type="NCBI Taxonomy" id="543639"/>
    <lineage>
        <taxon>Eukaryota</taxon>
        <taxon>Metazoa</taxon>
        <taxon>Ecdysozoa</taxon>
        <taxon>Arthropoda</taxon>
        <taxon>Chelicerata</taxon>
        <taxon>Arachnida</taxon>
        <taxon>Acari</taxon>
        <taxon>Parasitiformes</taxon>
        <taxon>Ixodida</taxon>
        <taxon>Ixodoidea</taxon>
        <taxon>Ixodidae</taxon>
        <taxon>Rhipicephalinae</taxon>
        <taxon>Dermacentor</taxon>
    </lineage>
</organism>
<gene>
    <name evidence="1" type="ORF">HPB49_021937</name>
</gene>
<dbReference type="EMBL" id="CM023473">
    <property type="protein sequence ID" value="KAH7954814.1"/>
    <property type="molecule type" value="Genomic_DNA"/>
</dbReference>
<evidence type="ECO:0000313" key="1">
    <source>
        <dbReference type="EMBL" id="KAH7954814.1"/>
    </source>
</evidence>
<comment type="caution">
    <text evidence="1">The sequence shown here is derived from an EMBL/GenBank/DDBJ whole genome shotgun (WGS) entry which is preliminary data.</text>
</comment>
<dbReference type="Proteomes" id="UP000821865">
    <property type="component" value="Chromosome 4"/>
</dbReference>
<evidence type="ECO:0000313" key="2">
    <source>
        <dbReference type="Proteomes" id="UP000821865"/>
    </source>
</evidence>
<reference evidence="1" key="1">
    <citation type="submission" date="2020-05" db="EMBL/GenBank/DDBJ databases">
        <title>Large-scale comparative analyses of tick genomes elucidate their genetic diversity and vector capacities.</title>
        <authorList>
            <person name="Jia N."/>
            <person name="Wang J."/>
            <person name="Shi W."/>
            <person name="Du L."/>
            <person name="Sun Y."/>
            <person name="Zhan W."/>
            <person name="Jiang J."/>
            <person name="Wang Q."/>
            <person name="Zhang B."/>
            <person name="Ji P."/>
            <person name="Sakyi L.B."/>
            <person name="Cui X."/>
            <person name="Yuan T."/>
            <person name="Jiang B."/>
            <person name="Yang W."/>
            <person name="Lam T.T.-Y."/>
            <person name="Chang Q."/>
            <person name="Ding S."/>
            <person name="Wang X."/>
            <person name="Zhu J."/>
            <person name="Ruan X."/>
            <person name="Zhao L."/>
            <person name="Wei J."/>
            <person name="Que T."/>
            <person name="Du C."/>
            <person name="Cheng J."/>
            <person name="Dai P."/>
            <person name="Han X."/>
            <person name="Huang E."/>
            <person name="Gao Y."/>
            <person name="Liu J."/>
            <person name="Shao H."/>
            <person name="Ye R."/>
            <person name="Li L."/>
            <person name="Wei W."/>
            <person name="Wang X."/>
            <person name="Wang C."/>
            <person name="Yang T."/>
            <person name="Huo Q."/>
            <person name="Li W."/>
            <person name="Guo W."/>
            <person name="Chen H."/>
            <person name="Zhou L."/>
            <person name="Ni X."/>
            <person name="Tian J."/>
            <person name="Zhou Y."/>
            <person name="Sheng Y."/>
            <person name="Liu T."/>
            <person name="Pan Y."/>
            <person name="Xia L."/>
            <person name="Li J."/>
            <person name="Zhao F."/>
            <person name="Cao W."/>
        </authorList>
    </citation>
    <scope>NUCLEOTIDE SEQUENCE</scope>
    <source>
        <strain evidence="1">Dsil-2018</strain>
    </source>
</reference>
<accession>A0ACB8D073</accession>
<keyword evidence="2" id="KW-1185">Reference proteome</keyword>